<dbReference type="RefSeq" id="XP_018983218.1">
    <property type="nucleotide sequence ID" value="XM_019129814.1"/>
</dbReference>
<organism evidence="2 3">
    <name type="scientific">Babjeviella inositovora NRRL Y-12698</name>
    <dbReference type="NCBI Taxonomy" id="984486"/>
    <lineage>
        <taxon>Eukaryota</taxon>
        <taxon>Fungi</taxon>
        <taxon>Dikarya</taxon>
        <taxon>Ascomycota</taxon>
        <taxon>Saccharomycotina</taxon>
        <taxon>Pichiomycetes</taxon>
        <taxon>Serinales incertae sedis</taxon>
        <taxon>Babjeviella</taxon>
    </lineage>
</organism>
<evidence type="ECO:0000313" key="3">
    <source>
        <dbReference type="Proteomes" id="UP000094336"/>
    </source>
</evidence>
<dbReference type="InterPro" id="IPR000408">
    <property type="entry name" value="Reg_chr_condens"/>
</dbReference>
<proteinExistence type="predicted"/>
<sequence length="459" mass="50913">MLAAEDMDAATADSTAIRFPMRMKFFDNLLIRDVLLSRRSNVIIDSKGDVYQWGKTYGSETPVKVLKGWKVQKAAISNGVIYLLRGNGEIVFMPELLADQKAFHSDQYRRNWHFGSSELPFSRLSGQFQDIAAGKSHLVALSVDGRVFTASTGLADEDLAQRKNKGQFGVPFITQFDPLPAPNQLHEVALLSHIRQKNRVQRRHITKIAAGNNHTLALDEFGEVWSWGLNTYGQLGQLVNYNSEIIPVPKKITLKGHFKTGIYPVATDVYAGGNFSFAKYQAKDINRFFQQSRNGAEAAPEEEMTDFYFAFGNGINGSLGIGKYVHSQAEPAKIKLLNDMKEYNEAVQEVVSVPVRNWSVGLNHVITTLHNSLNNATDNDVLVWGGNAFGQLGNGKKTQACKPVYVPTLLEPDTGESTDTARMLRLNNINNSRLQIGVRGKAEQVVVAGDNKSALFYRA</sequence>
<dbReference type="GO" id="GO:0005743">
    <property type="term" value="C:mitochondrial inner membrane"/>
    <property type="evidence" value="ECO:0007669"/>
    <property type="project" value="TreeGrafter"/>
</dbReference>
<dbReference type="OrthoDB" id="10256179at2759"/>
<dbReference type="PANTHER" id="PTHR47563:SF1">
    <property type="entry name" value="PROTEIN FMP25, MITOCHONDRIAL"/>
    <property type="match status" value="1"/>
</dbReference>
<dbReference type="STRING" id="984486.A0A1E3QJR0"/>
<dbReference type="PRINTS" id="PR00633">
    <property type="entry name" value="RCCNDNSATION"/>
</dbReference>
<dbReference type="GeneID" id="30147667"/>
<feature type="repeat" description="RCC1" evidence="1">
    <location>
        <begin position="222"/>
        <end position="282"/>
    </location>
</feature>
<dbReference type="GO" id="GO:0034551">
    <property type="term" value="P:mitochondrial respiratory chain complex III assembly"/>
    <property type="evidence" value="ECO:0007669"/>
    <property type="project" value="TreeGrafter"/>
</dbReference>
<dbReference type="InterPro" id="IPR053245">
    <property type="entry name" value="MitoProcess-Associated"/>
</dbReference>
<dbReference type="Proteomes" id="UP000094336">
    <property type="component" value="Unassembled WGS sequence"/>
</dbReference>
<dbReference type="SUPFAM" id="SSF50985">
    <property type="entry name" value="RCC1/BLIP-II"/>
    <property type="match status" value="1"/>
</dbReference>
<evidence type="ECO:0000313" key="2">
    <source>
        <dbReference type="EMBL" id="ODQ77890.1"/>
    </source>
</evidence>
<dbReference type="Gene3D" id="2.130.10.30">
    <property type="entry name" value="Regulator of chromosome condensation 1/beta-lactamase-inhibitor protein II"/>
    <property type="match status" value="1"/>
</dbReference>
<accession>A0A1E3QJR0</accession>
<name>A0A1E3QJR0_9ASCO</name>
<reference evidence="3" key="1">
    <citation type="submission" date="2016-05" db="EMBL/GenBank/DDBJ databases">
        <title>Comparative genomics of biotechnologically important yeasts.</title>
        <authorList>
            <consortium name="DOE Joint Genome Institute"/>
            <person name="Riley R."/>
            <person name="Haridas S."/>
            <person name="Wolfe K.H."/>
            <person name="Lopes M.R."/>
            <person name="Hittinger C.T."/>
            <person name="Goker M."/>
            <person name="Salamov A."/>
            <person name="Wisecaver J."/>
            <person name="Long T.M."/>
            <person name="Aerts A.L."/>
            <person name="Barry K."/>
            <person name="Choi C."/>
            <person name="Clum A."/>
            <person name="Coughlan A.Y."/>
            <person name="Deshpande S."/>
            <person name="Douglass A.P."/>
            <person name="Hanson S.J."/>
            <person name="Klenk H.-P."/>
            <person name="Labutti K."/>
            <person name="Lapidus A."/>
            <person name="Lindquist E."/>
            <person name="Lipzen A."/>
            <person name="Meier-Kolthoff J.P."/>
            <person name="Ohm R.A."/>
            <person name="Otillar R.P."/>
            <person name="Pangilinan J."/>
            <person name="Peng Y."/>
            <person name="Rokas A."/>
            <person name="Rosa C.A."/>
            <person name="Scheuner C."/>
            <person name="Sibirny A.A."/>
            <person name="Slot J.C."/>
            <person name="Stielow J.B."/>
            <person name="Sun H."/>
            <person name="Kurtzman C.P."/>
            <person name="Blackwell M."/>
            <person name="Grigoriev I.V."/>
            <person name="Jeffries T.W."/>
        </authorList>
    </citation>
    <scope>NUCLEOTIDE SEQUENCE [LARGE SCALE GENOMIC DNA]</scope>
    <source>
        <strain evidence="3">NRRL Y-12698</strain>
    </source>
</reference>
<dbReference type="PROSITE" id="PS50012">
    <property type="entry name" value="RCC1_3"/>
    <property type="match status" value="1"/>
</dbReference>
<protein>
    <submittedName>
        <fullName evidence="2">Uncharacterized protein</fullName>
    </submittedName>
</protein>
<keyword evidence="3" id="KW-1185">Reference proteome</keyword>
<dbReference type="PROSITE" id="PS00626">
    <property type="entry name" value="RCC1_2"/>
    <property type="match status" value="1"/>
</dbReference>
<dbReference type="Pfam" id="PF00415">
    <property type="entry name" value="RCC1"/>
    <property type="match status" value="1"/>
</dbReference>
<gene>
    <name evidence="2" type="ORF">BABINDRAFT_163264</name>
</gene>
<dbReference type="EMBL" id="KV454438">
    <property type="protein sequence ID" value="ODQ77890.1"/>
    <property type="molecule type" value="Genomic_DNA"/>
</dbReference>
<dbReference type="PANTHER" id="PTHR47563">
    <property type="entry name" value="PROTEIN FMP25, MITOCHONDRIAL"/>
    <property type="match status" value="1"/>
</dbReference>
<dbReference type="AlphaFoldDB" id="A0A1E3QJR0"/>
<dbReference type="InterPro" id="IPR009091">
    <property type="entry name" value="RCC1/BLIP-II"/>
</dbReference>
<evidence type="ECO:0000256" key="1">
    <source>
        <dbReference type="PROSITE-ProRule" id="PRU00235"/>
    </source>
</evidence>
<dbReference type="Pfam" id="PF13540">
    <property type="entry name" value="RCC1_2"/>
    <property type="match status" value="1"/>
</dbReference>